<keyword evidence="5 8" id="KW-0732">Signal</keyword>
<dbReference type="PANTHER" id="PTHR30069">
    <property type="entry name" value="TONB-DEPENDENT OUTER MEMBRANE RECEPTOR"/>
    <property type="match status" value="1"/>
</dbReference>
<dbReference type="AlphaFoldDB" id="A0A1H4FG64"/>
<evidence type="ECO:0000256" key="7">
    <source>
        <dbReference type="ARBA" id="ARBA00023237"/>
    </source>
</evidence>
<keyword evidence="2" id="KW-0813">Transport</keyword>
<dbReference type="OrthoDB" id="9803050at2"/>
<keyword evidence="10" id="KW-0675">Receptor</keyword>
<feature type="signal peptide" evidence="8">
    <location>
        <begin position="1"/>
        <end position="19"/>
    </location>
</feature>
<dbReference type="GO" id="GO:0015344">
    <property type="term" value="F:siderophore uptake transmembrane transporter activity"/>
    <property type="evidence" value="ECO:0007669"/>
    <property type="project" value="TreeGrafter"/>
</dbReference>
<dbReference type="Gene3D" id="2.170.130.10">
    <property type="entry name" value="TonB-dependent receptor, plug domain"/>
    <property type="match status" value="1"/>
</dbReference>
<dbReference type="Proteomes" id="UP000183253">
    <property type="component" value="Unassembled WGS sequence"/>
</dbReference>
<evidence type="ECO:0000259" key="9">
    <source>
        <dbReference type="Pfam" id="PF07715"/>
    </source>
</evidence>
<feature type="domain" description="TonB-dependent receptor plug" evidence="9">
    <location>
        <begin position="69"/>
        <end position="145"/>
    </location>
</feature>
<dbReference type="GO" id="GO:0044718">
    <property type="term" value="P:siderophore transmembrane transport"/>
    <property type="evidence" value="ECO:0007669"/>
    <property type="project" value="TreeGrafter"/>
</dbReference>
<evidence type="ECO:0000256" key="1">
    <source>
        <dbReference type="ARBA" id="ARBA00004571"/>
    </source>
</evidence>
<keyword evidence="3" id="KW-1134">Transmembrane beta strand</keyword>
<name>A0A1H4FG64_9BACT</name>
<evidence type="ECO:0000256" key="5">
    <source>
        <dbReference type="ARBA" id="ARBA00022729"/>
    </source>
</evidence>
<dbReference type="InterPro" id="IPR039426">
    <property type="entry name" value="TonB-dep_rcpt-like"/>
</dbReference>
<keyword evidence="11" id="KW-1185">Reference proteome</keyword>
<reference evidence="10 11" key="1">
    <citation type="submission" date="2016-10" db="EMBL/GenBank/DDBJ databases">
        <authorList>
            <person name="de Groot N.N."/>
        </authorList>
    </citation>
    <scope>NUCLEOTIDE SEQUENCE [LARGE SCALE GENOMIC DNA]</scope>
    <source>
        <strain evidence="10 11">DSM 25383</strain>
    </source>
</reference>
<dbReference type="STRING" id="1033731.SAMN05444145_11055"/>
<evidence type="ECO:0000256" key="3">
    <source>
        <dbReference type="ARBA" id="ARBA00022452"/>
    </source>
</evidence>
<evidence type="ECO:0000256" key="2">
    <source>
        <dbReference type="ARBA" id="ARBA00022448"/>
    </source>
</evidence>
<dbReference type="InterPro" id="IPR012910">
    <property type="entry name" value="Plug_dom"/>
</dbReference>
<dbReference type="Gene3D" id="2.40.170.20">
    <property type="entry name" value="TonB-dependent receptor, beta-barrel domain"/>
    <property type="match status" value="1"/>
</dbReference>
<comment type="subcellular location">
    <subcellularLocation>
        <location evidence="1">Cell outer membrane</location>
        <topology evidence="1">Multi-pass membrane protein</topology>
    </subcellularLocation>
</comment>
<keyword evidence="7" id="KW-0998">Cell outer membrane</keyword>
<dbReference type="InterPro" id="IPR037066">
    <property type="entry name" value="Plug_dom_sf"/>
</dbReference>
<dbReference type="PANTHER" id="PTHR30069:SF29">
    <property type="entry name" value="HEMOGLOBIN AND HEMOGLOBIN-HAPTOGLOBIN-BINDING PROTEIN 1-RELATED"/>
    <property type="match status" value="1"/>
</dbReference>
<evidence type="ECO:0000256" key="6">
    <source>
        <dbReference type="ARBA" id="ARBA00023136"/>
    </source>
</evidence>
<feature type="chain" id="PRO_5010329023" evidence="8">
    <location>
        <begin position="20"/>
        <end position="665"/>
    </location>
</feature>
<evidence type="ECO:0000256" key="4">
    <source>
        <dbReference type="ARBA" id="ARBA00022692"/>
    </source>
</evidence>
<dbReference type="GO" id="GO:0009279">
    <property type="term" value="C:cell outer membrane"/>
    <property type="evidence" value="ECO:0007669"/>
    <property type="project" value="UniProtKB-SubCell"/>
</dbReference>
<sequence>MRKLLAGCLALCIPALLTAQTPADSISRTEAIDSVVVTARRPLMVYKQTGNIAVDIEQLKYAPLFAGEKDIFKFLQLLPGVSAGKDGMSGLLVRGGSNDQTLILYDDVPIYNQAHAYGILSIFSGETVQSAEVSKGYISPAYGSRLSALTQIRTREGDRRDHRQSLTVGTLSLAGTLDGPIKRDKGSYLISARYFFPEAVLAIADNDIRYGFYDITGKLTYDIHRNHTLSLGVYSGDDHMSNKDKQAKNSFGWGNTTASMRMESRWNENLRSSVVAYYTYLQNRQEAEYKDDEYKNWGETTFKTHEFGARMTFDQRLSHVWTLEYGVTFSHQRFEPMHTKSIINGQHKDRGYSSELLVSGALFLNNRFQWGGWRADVGVRGAIYDNSEQTRYAIEPRAQVSYDFGRDNAIWISGTINSQALVQFNRYYYSMPIDFWTPFRDGRLQHAWQVSLGGRMKLHENLTLSLEGYYKRMRNLPLIYDSDDFLLNNGGFIYGTGRAFGIEAMLQYQTERLSLTASYTYTDSRRRSDGVTYPFEYDVPHDFNAFVSYDVVKRPGRKHTFSLNVAWRSGLPYRLTNESYPDTDGNPIIGITAYPTMRMRNYFRADVSYNMERRKRNGVRNWQFSIINATWHKNPVSIYPYRGTYKATVLIPIMPSVSYTRTFGK</sequence>
<dbReference type="SUPFAM" id="SSF56935">
    <property type="entry name" value="Porins"/>
    <property type="match status" value="1"/>
</dbReference>
<proteinExistence type="predicted"/>
<evidence type="ECO:0000313" key="11">
    <source>
        <dbReference type="Proteomes" id="UP000183253"/>
    </source>
</evidence>
<dbReference type="EMBL" id="FNRI01000010">
    <property type="protein sequence ID" value="SEA96314.1"/>
    <property type="molecule type" value="Genomic_DNA"/>
</dbReference>
<protein>
    <submittedName>
        <fullName evidence="10">Outer membrane cobalamin receptor protein</fullName>
    </submittedName>
</protein>
<dbReference type="RefSeq" id="WP_010266114.1">
    <property type="nucleotide sequence ID" value="NZ_CAEG01000018.1"/>
</dbReference>
<gene>
    <name evidence="10" type="ORF">SAMN05444145_11055</name>
</gene>
<organism evidence="10 11">
    <name type="scientific">Alistipes timonensis JC136</name>
    <dbReference type="NCBI Taxonomy" id="1033731"/>
    <lineage>
        <taxon>Bacteria</taxon>
        <taxon>Pseudomonadati</taxon>
        <taxon>Bacteroidota</taxon>
        <taxon>Bacteroidia</taxon>
        <taxon>Bacteroidales</taxon>
        <taxon>Rikenellaceae</taxon>
        <taxon>Alistipes</taxon>
    </lineage>
</organism>
<evidence type="ECO:0000313" key="10">
    <source>
        <dbReference type="EMBL" id="SEA96314.1"/>
    </source>
</evidence>
<evidence type="ECO:0000256" key="8">
    <source>
        <dbReference type="SAM" id="SignalP"/>
    </source>
</evidence>
<dbReference type="InterPro" id="IPR036942">
    <property type="entry name" value="Beta-barrel_TonB_sf"/>
</dbReference>
<keyword evidence="4" id="KW-0812">Transmembrane</keyword>
<accession>A0A1H4FG64</accession>
<keyword evidence="6" id="KW-0472">Membrane</keyword>
<dbReference type="Pfam" id="PF07715">
    <property type="entry name" value="Plug"/>
    <property type="match status" value="1"/>
</dbReference>